<dbReference type="STRING" id="1618570.UT08_C0006G0013"/>
<dbReference type="EC" id="2.7.13.3" evidence="3"/>
<evidence type="ECO:0000256" key="10">
    <source>
        <dbReference type="ARBA" id="ARBA00023012"/>
    </source>
</evidence>
<keyword evidence="4" id="KW-1003">Cell membrane</keyword>
<evidence type="ECO:0000259" key="13">
    <source>
        <dbReference type="PROSITE" id="PS50109"/>
    </source>
</evidence>
<feature type="transmembrane region" description="Helical" evidence="12">
    <location>
        <begin position="266"/>
        <end position="285"/>
    </location>
</feature>
<feature type="domain" description="HAMP" evidence="15">
    <location>
        <begin position="287"/>
        <end position="340"/>
    </location>
</feature>
<evidence type="ECO:0000256" key="6">
    <source>
        <dbReference type="ARBA" id="ARBA00022679"/>
    </source>
</evidence>
<dbReference type="CDD" id="cd00130">
    <property type="entry name" value="PAS"/>
    <property type="match status" value="1"/>
</dbReference>
<dbReference type="Pfam" id="PF02518">
    <property type="entry name" value="HATPase_c"/>
    <property type="match status" value="1"/>
</dbReference>
<comment type="caution">
    <text evidence="16">The sequence shown here is derived from an EMBL/GenBank/DDBJ whole genome shotgun (WGS) entry which is preliminary data.</text>
</comment>
<dbReference type="SMART" id="SM00388">
    <property type="entry name" value="HisKA"/>
    <property type="match status" value="1"/>
</dbReference>
<dbReference type="Gene3D" id="6.10.340.10">
    <property type="match status" value="1"/>
</dbReference>
<keyword evidence="12" id="KW-0812">Transmembrane</keyword>
<dbReference type="InterPro" id="IPR005467">
    <property type="entry name" value="His_kinase_dom"/>
</dbReference>
<evidence type="ECO:0000256" key="5">
    <source>
        <dbReference type="ARBA" id="ARBA00022553"/>
    </source>
</evidence>
<evidence type="ECO:0000259" key="14">
    <source>
        <dbReference type="PROSITE" id="PS50112"/>
    </source>
</evidence>
<dbReference type="Pfam" id="PF05228">
    <property type="entry name" value="CHASE4"/>
    <property type="match status" value="1"/>
</dbReference>
<evidence type="ECO:0000313" key="17">
    <source>
        <dbReference type="Proteomes" id="UP000034081"/>
    </source>
</evidence>
<dbReference type="Pfam" id="PF00512">
    <property type="entry name" value="HisKA"/>
    <property type="match status" value="1"/>
</dbReference>
<dbReference type="Gene3D" id="3.30.565.10">
    <property type="entry name" value="Histidine kinase-like ATPase, C-terminal domain"/>
    <property type="match status" value="1"/>
</dbReference>
<evidence type="ECO:0000256" key="8">
    <source>
        <dbReference type="ARBA" id="ARBA00022777"/>
    </source>
</evidence>
<dbReference type="InterPro" id="IPR007892">
    <property type="entry name" value="CHASE4"/>
</dbReference>
<evidence type="ECO:0000256" key="1">
    <source>
        <dbReference type="ARBA" id="ARBA00000085"/>
    </source>
</evidence>
<evidence type="ECO:0000313" key="16">
    <source>
        <dbReference type="EMBL" id="KKQ85430.1"/>
    </source>
</evidence>
<dbReference type="InterPro" id="IPR036890">
    <property type="entry name" value="HATPase_C_sf"/>
</dbReference>
<keyword evidence="10" id="KW-0902">Two-component regulatory system</keyword>
<comment type="catalytic activity">
    <reaction evidence="1">
        <text>ATP + protein L-histidine = ADP + protein N-phospho-L-histidine.</text>
        <dbReference type="EC" id="2.7.13.3"/>
    </reaction>
</comment>
<evidence type="ECO:0000256" key="12">
    <source>
        <dbReference type="SAM" id="Phobius"/>
    </source>
</evidence>
<dbReference type="SUPFAM" id="SSF47384">
    <property type="entry name" value="Homodimeric domain of signal transducing histidine kinase"/>
    <property type="match status" value="1"/>
</dbReference>
<dbReference type="AlphaFoldDB" id="A0A0G0LC33"/>
<dbReference type="GO" id="GO:0005524">
    <property type="term" value="F:ATP binding"/>
    <property type="evidence" value="ECO:0007669"/>
    <property type="project" value="UniProtKB-KW"/>
</dbReference>
<dbReference type="PANTHER" id="PTHR43047:SF72">
    <property type="entry name" value="OSMOSENSING HISTIDINE PROTEIN KINASE SLN1"/>
    <property type="match status" value="1"/>
</dbReference>
<keyword evidence="11 12" id="KW-0472">Membrane</keyword>
<feature type="transmembrane region" description="Helical" evidence="12">
    <location>
        <begin position="7"/>
        <end position="26"/>
    </location>
</feature>
<dbReference type="Gene3D" id="1.10.287.130">
    <property type="match status" value="1"/>
</dbReference>
<proteinExistence type="predicted"/>
<dbReference type="PANTHER" id="PTHR43047">
    <property type="entry name" value="TWO-COMPONENT HISTIDINE PROTEIN KINASE"/>
    <property type="match status" value="1"/>
</dbReference>
<dbReference type="GO" id="GO:0005886">
    <property type="term" value="C:plasma membrane"/>
    <property type="evidence" value="ECO:0007669"/>
    <property type="project" value="UniProtKB-SubCell"/>
</dbReference>
<dbReference type="InterPro" id="IPR003594">
    <property type="entry name" value="HATPase_dom"/>
</dbReference>
<dbReference type="FunFam" id="3.30.565.10:FF:000023">
    <property type="entry name" value="PAS domain-containing sensor histidine kinase"/>
    <property type="match status" value="1"/>
</dbReference>
<dbReference type="InterPro" id="IPR000014">
    <property type="entry name" value="PAS"/>
</dbReference>
<dbReference type="SMART" id="SM00387">
    <property type="entry name" value="HATPase_c"/>
    <property type="match status" value="1"/>
</dbReference>
<dbReference type="InterPro" id="IPR003660">
    <property type="entry name" value="HAMP_dom"/>
</dbReference>
<keyword evidence="8 16" id="KW-0418">Kinase</keyword>
<dbReference type="PROSITE" id="PS50885">
    <property type="entry name" value="HAMP"/>
    <property type="match status" value="1"/>
</dbReference>
<evidence type="ECO:0000259" key="15">
    <source>
        <dbReference type="PROSITE" id="PS50885"/>
    </source>
</evidence>
<evidence type="ECO:0000256" key="7">
    <source>
        <dbReference type="ARBA" id="ARBA00022741"/>
    </source>
</evidence>
<evidence type="ECO:0000256" key="3">
    <source>
        <dbReference type="ARBA" id="ARBA00012438"/>
    </source>
</evidence>
<dbReference type="InterPro" id="IPR035965">
    <property type="entry name" value="PAS-like_dom_sf"/>
</dbReference>
<protein>
    <recommendedName>
        <fullName evidence="3">histidine kinase</fullName>
        <ecNumber evidence="3">2.7.13.3</ecNumber>
    </recommendedName>
</protein>
<dbReference type="CDD" id="cd00082">
    <property type="entry name" value="HisKA"/>
    <property type="match status" value="1"/>
</dbReference>
<organism evidence="16 17">
    <name type="scientific">Candidatus Woesebacteria bacterium GW2011_GWB1_38_8</name>
    <dbReference type="NCBI Taxonomy" id="1618570"/>
    <lineage>
        <taxon>Bacteria</taxon>
        <taxon>Candidatus Woeseibacteriota</taxon>
    </lineage>
</organism>
<evidence type="ECO:0000256" key="4">
    <source>
        <dbReference type="ARBA" id="ARBA00022475"/>
    </source>
</evidence>
<evidence type="ECO:0000256" key="2">
    <source>
        <dbReference type="ARBA" id="ARBA00004236"/>
    </source>
</evidence>
<keyword evidence="9" id="KW-0067">ATP-binding</keyword>
<feature type="domain" description="PAS" evidence="14">
    <location>
        <begin position="345"/>
        <end position="414"/>
    </location>
</feature>
<keyword evidence="7" id="KW-0547">Nucleotide-binding</keyword>
<dbReference type="SUPFAM" id="SSF55874">
    <property type="entry name" value="ATPase domain of HSP90 chaperone/DNA topoisomerase II/histidine kinase"/>
    <property type="match status" value="1"/>
</dbReference>
<sequence length="702" mass="79337">MSIRVKTLILISFTVLLSTISLYFFLYKSTTTTYKVLENKLAKENVERLIEALNAQASSLSSKTGDWANWDDSYNFIQSKNDAFVEINYQEPTFEQLEVNVILFIDNNRNIYFSKEYNLQEQIFVNLNTNWDKILTQETILQKEIDKSTQGIIMLDGKPMLIAAKPILTSAGEGPIAGTLIMGRYLDQEMILSLSKTVKKPLTLINSDETNLRLDDANNILIKTVDKNNLKGYTLINDVFGNPSIILEEKLTRDVYNYGLNSLKSFIVSFIIFGCIFTLIIGWLLEYHLISKVTKLSKQVAEIGPRNDPSMRVNKYGSDEIGNLALNINSTLDALEKLNEKVSYESSQRKSILETMGEGVVVTNSEKKIVYVNPTFISLFGYESKEIIDKEFDKIFPAYNLQEKQLPEDFLEDEKSKIAKGSQVKVILQGKKVKRAVIINTSPILVSGNKRGVVRVFHDYATELELIKQKDDFFSIASHELRTPLTIISGDLDNILQGYGESELSKADNELMKDTVIASDRLIDMINDFLNVSRLDEGRLVLDIKPVSICQLTQDIIKEMEKLFAAKNIKLNFSCDKKHPNVIADENKLRQIIVNLLGNSLKYTNSGSVIIKHYTSSNMLISEISDTGIGISQDKQKLLFQRFQQLVTKTLNRQPGGTGLGLYISRELTKLMGGDMWLVKSTPDKGSTFAFSLPLENKLNKN</sequence>
<keyword evidence="5" id="KW-0597">Phosphoprotein</keyword>
<dbReference type="Gene3D" id="3.30.450.20">
    <property type="entry name" value="PAS domain"/>
    <property type="match status" value="1"/>
</dbReference>
<dbReference type="GO" id="GO:0000155">
    <property type="term" value="F:phosphorelay sensor kinase activity"/>
    <property type="evidence" value="ECO:0007669"/>
    <property type="project" value="InterPro"/>
</dbReference>
<comment type="subcellular location">
    <subcellularLocation>
        <location evidence="2">Cell membrane</location>
    </subcellularLocation>
</comment>
<dbReference type="CDD" id="cd16922">
    <property type="entry name" value="HATPase_EvgS-ArcB-TorS-like"/>
    <property type="match status" value="1"/>
</dbReference>
<dbReference type="EMBL" id="LBVL01000006">
    <property type="protein sequence ID" value="KKQ85430.1"/>
    <property type="molecule type" value="Genomic_DNA"/>
</dbReference>
<evidence type="ECO:0000256" key="9">
    <source>
        <dbReference type="ARBA" id="ARBA00022840"/>
    </source>
</evidence>
<accession>A0A0G0LC33</accession>
<dbReference type="CDD" id="cd06225">
    <property type="entry name" value="HAMP"/>
    <property type="match status" value="1"/>
</dbReference>
<dbReference type="PROSITE" id="PS50109">
    <property type="entry name" value="HIS_KIN"/>
    <property type="match status" value="1"/>
</dbReference>
<dbReference type="PROSITE" id="PS50112">
    <property type="entry name" value="PAS"/>
    <property type="match status" value="1"/>
</dbReference>
<dbReference type="SUPFAM" id="SSF55785">
    <property type="entry name" value="PYP-like sensor domain (PAS domain)"/>
    <property type="match status" value="1"/>
</dbReference>
<reference evidence="16 17" key="1">
    <citation type="journal article" date="2015" name="Nature">
        <title>rRNA introns, odd ribosomes, and small enigmatic genomes across a large radiation of phyla.</title>
        <authorList>
            <person name="Brown C.T."/>
            <person name="Hug L.A."/>
            <person name="Thomas B.C."/>
            <person name="Sharon I."/>
            <person name="Castelle C.J."/>
            <person name="Singh A."/>
            <person name="Wilkins M.J."/>
            <person name="Williams K.H."/>
            <person name="Banfield J.F."/>
        </authorList>
    </citation>
    <scope>NUCLEOTIDE SEQUENCE [LARGE SCALE GENOMIC DNA]</scope>
</reference>
<dbReference type="InterPro" id="IPR004358">
    <property type="entry name" value="Sig_transdc_His_kin-like_C"/>
</dbReference>
<dbReference type="SMART" id="SM00091">
    <property type="entry name" value="PAS"/>
    <property type="match status" value="1"/>
</dbReference>
<dbReference type="InterPro" id="IPR003661">
    <property type="entry name" value="HisK_dim/P_dom"/>
</dbReference>
<dbReference type="Pfam" id="PF13426">
    <property type="entry name" value="PAS_9"/>
    <property type="match status" value="1"/>
</dbReference>
<dbReference type="NCBIfam" id="TIGR00229">
    <property type="entry name" value="sensory_box"/>
    <property type="match status" value="1"/>
</dbReference>
<dbReference type="GO" id="GO:0009927">
    <property type="term" value="F:histidine phosphotransfer kinase activity"/>
    <property type="evidence" value="ECO:0007669"/>
    <property type="project" value="TreeGrafter"/>
</dbReference>
<gene>
    <name evidence="16" type="ORF">UT08_C0006G0013</name>
</gene>
<keyword evidence="6" id="KW-0808">Transferase</keyword>
<dbReference type="PRINTS" id="PR00344">
    <property type="entry name" value="BCTRLSENSOR"/>
</dbReference>
<name>A0A0G0LC33_9BACT</name>
<keyword evidence="12" id="KW-1133">Transmembrane helix</keyword>
<dbReference type="InterPro" id="IPR036097">
    <property type="entry name" value="HisK_dim/P_sf"/>
</dbReference>
<dbReference type="Proteomes" id="UP000034081">
    <property type="component" value="Unassembled WGS sequence"/>
</dbReference>
<evidence type="ECO:0000256" key="11">
    <source>
        <dbReference type="ARBA" id="ARBA00023136"/>
    </source>
</evidence>
<feature type="domain" description="Histidine kinase" evidence="13">
    <location>
        <begin position="476"/>
        <end position="697"/>
    </location>
</feature>